<dbReference type="InterPro" id="IPR050922">
    <property type="entry name" value="LytR/CpsA/Psr_CW_biosynth"/>
</dbReference>
<dbReference type="InterPro" id="IPR004474">
    <property type="entry name" value="LytR_CpsA_psr"/>
</dbReference>
<protein>
    <recommendedName>
        <fullName evidence="2">Cell envelope-related transcriptional attenuator domain-containing protein</fullName>
    </recommendedName>
</protein>
<sequence length="296" mass="33365">MKHSKKETKVIFHTSKQMEKSKKRKNILFFSVAALVLCCFAFLLILSQYDYNLSALKNSQEAVEVANVERTPIAEGHLNMLLYGLNDDKTDVLFTVFVHINMDGNKIVVYPYSPAQKNFVSYGKKCTAIDCYKSGGGNMLANGGNAILGMPVDKYIGATQNNILNALSNFDNITVDIEKTVTLTRKNEKITFESGTRFLTSEDAMKYLTYSGWENQTDKLNAQATIIMAMFKQYINTSSIENRMSLFSNFINLIETNISIVDFKSYTNALKIIADENINTEFIIVKNLESYIAEIS</sequence>
<reference evidence="3" key="1">
    <citation type="submission" date="2019-08" db="EMBL/GenBank/DDBJ databases">
        <authorList>
            <person name="Kucharzyk K."/>
            <person name="Murdoch R.W."/>
            <person name="Higgins S."/>
            <person name="Loffler F."/>
        </authorList>
    </citation>
    <scope>NUCLEOTIDE SEQUENCE</scope>
</reference>
<evidence type="ECO:0000313" key="3">
    <source>
        <dbReference type="EMBL" id="MPM52880.1"/>
    </source>
</evidence>
<proteinExistence type="predicted"/>
<dbReference type="Pfam" id="PF03816">
    <property type="entry name" value="LytR_cpsA_psr"/>
    <property type="match status" value="1"/>
</dbReference>
<dbReference type="AlphaFoldDB" id="A0A645AI68"/>
<keyword evidence="1" id="KW-1133">Transmembrane helix</keyword>
<keyword evidence="1" id="KW-0472">Membrane</keyword>
<feature type="domain" description="Cell envelope-related transcriptional attenuator" evidence="2">
    <location>
        <begin position="130"/>
        <end position="234"/>
    </location>
</feature>
<dbReference type="PANTHER" id="PTHR33392:SF6">
    <property type="entry name" value="POLYISOPRENYL-TEICHOIC ACID--PEPTIDOGLYCAN TEICHOIC ACID TRANSFERASE TAGU"/>
    <property type="match status" value="1"/>
</dbReference>
<keyword evidence="1" id="KW-0812">Transmembrane</keyword>
<organism evidence="3">
    <name type="scientific">bioreactor metagenome</name>
    <dbReference type="NCBI Taxonomy" id="1076179"/>
    <lineage>
        <taxon>unclassified sequences</taxon>
        <taxon>metagenomes</taxon>
        <taxon>ecological metagenomes</taxon>
    </lineage>
</organism>
<name>A0A645AI68_9ZZZZ</name>
<dbReference type="Gene3D" id="3.40.630.190">
    <property type="entry name" value="LCP protein"/>
    <property type="match status" value="1"/>
</dbReference>
<evidence type="ECO:0000256" key="1">
    <source>
        <dbReference type="SAM" id="Phobius"/>
    </source>
</evidence>
<gene>
    <name evidence="3" type="ORF">SDC9_99644</name>
</gene>
<evidence type="ECO:0000259" key="2">
    <source>
        <dbReference type="Pfam" id="PF03816"/>
    </source>
</evidence>
<dbReference type="PANTHER" id="PTHR33392">
    <property type="entry name" value="POLYISOPRENYL-TEICHOIC ACID--PEPTIDOGLYCAN TEICHOIC ACID TRANSFERASE TAGU"/>
    <property type="match status" value="1"/>
</dbReference>
<comment type="caution">
    <text evidence="3">The sequence shown here is derived from an EMBL/GenBank/DDBJ whole genome shotgun (WGS) entry which is preliminary data.</text>
</comment>
<dbReference type="EMBL" id="VSSQ01014073">
    <property type="protein sequence ID" value="MPM52880.1"/>
    <property type="molecule type" value="Genomic_DNA"/>
</dbReference>
<accession>A0A645AI68</accession>
<feature type="transmembrane region" description="Helical" evidence="1">
    <location>
        <begin position="27"/>
        <end position="49"/>
    </location>
</feature>